<feature type="compositionally biased region" description="Polar residues" evidence="1">
    <location>
        <begin position="473"/>
        <end position="485"/>
    </location>
</feature>
<feature type="region of interest" description="Disordered" evidence="1">
    <location>
        <begin position="209"/>
        <end position="230"/>
    </location>
</feature>
<dbReference type="RefSeq" id="XP_029118367.1">
    <property type="nucleotide sequence ID" value="XM_029262534.1"/>
</dbReference>
<feature type="compositionally biased region" description="Polar residues" evidence="1">
    <location>
        <begin position="408"/>
        <end position="418"/>
    </location>
</feature>
<gene>
    <name evidence="3 4" type="primary">LOC105038284</name>
</gene>
<feature type="compositionally biased region" description="Polar residues" evidence="1">
    <location>
        <begin position="261"/>
        <end position="270"/>
    </location>
</feature>
<feature type="region of interest" description="Disordered" evidence="1">
    <location>
        <begin position="327"/>
        <end position="390"/>
    </location>
</feature>
<feature type="compositionally biased region" description="Polar residues" evidence="1">
    <location>
        <begin position="364"/>
        <end position="386"/>
    </location>
</feature>
<dbReference type="Gene3D" id="6.20.50.20">
    <property type="match status" value="1"/>
</dbReference>
<dbReference type="OrthoDB" id="1937463at2759"/>
<keyword evidence="2" id="KW-1185">Reference proteome</keyword>
<dbReference type="AlphaFoldDB" id="A0A8N4ESY4"/>
<dbReference type="Proteomes" id="UP000504607">
    <property type="component" value="Chromosome 2"/>
</dbReference>
<feature type="region of interest" description="Disordered" evidence="1">
    <location>
        <begin position="403"/>
        <end position="422"/>
    </location>
</feature>
<evidence type="ECO:0000313" key="4">
    <source>
        <dbReference type="RefSeq" id="XP_029118367.1"/>
    </source>
</evidence>
<dbReference type="GO" id="GO:0006396">
    <property type="term" value="P:RNA processing"/>
    <property type="evidence" value="ECO:0007669"/>
    <property type="project" value="InterPro"/>
</dbReference>
<feature type="region of interest" description="Disordered" evidence="1">
    <location>
        <begin position="247"/>
        <end position="284"/>
    </location>
</feature>
<dbReference type="Pfam" id="PF04032">
    <property type="entry name" value="Rpr2"/>
    <property type="match status" value="1"/>
</dbReference>
<evidence type="ECO:0000256" key="1">
    <source>
        <dbReference type="SAM" id="MobiDB-lite"/>
    </source>
</evidence>
<name>A0A8N4ESY4_ELAGV</name>
<feature type="compositionally biased region" description="Low complexity" evidence="1">
    <location>
        <begin position="456"/>
        <end position="467"/>
    </location>
</feature>
<dbReference type="InterPro" id="IPR007175">
    <property type="entry name" value="Rpr2/Snm1/Rpp21"/>
</dbReference>
<sequence length="835" mass="90766">MGHQVATIQEKSARKKFVNARSVLRLKHLQKMATWAGMEASVPPLSAFFGHLLAAHAEAAGAPVDPFPFPCERCETILQPGYNCTIRIDKNEIKARPRKRLYISTQNNIIYKCHFCSHRNLKGGMPTSPVKEPLARKPRCRSTDKKSGNVMKDSVAEGELYKNKQESIYLNSKSVSASEITSSGKIEVAKDLTKKRMATPMDKTRMILSKKKSKVSISGSNREDTSGRKILNKFKKSRKALCNLKETPKSSKHQTKKGRSSDNLVSSVETKGSILSKKKRKASVSGLDMLTATKNCFVATDSEKARGTKRKRRKLLHVMDEISRISMRQPLLSVHSKESPTTPSEKLGEKSSKKRKKVSVLGSDKQSTGHNSSAATDSGKSVGGSSTRKRKLCHSLKEIAETDEHRSTLSISNLTNPFPLTPLHDAPIVKQKERDCSMKLVNKQTKQKKSAKSGKKLSSSKTPTGKGQMKCTEGQSAQASVSSTSNKLKSCVQQTDAIGGYHRNLISGRSMSYLYAMNSGDFHFMSQQSAPVMTAHQLQCCNLSSNASAGLQPPIAMASHHLHFLSPGSNVAYTQLSPVVATNQLCYLSQGSNVSATMQSPMIMPSHQHNCLGQASNVAAMQQTPAVMASDQLHFLALPILQGPNMSAVQQAPIAIDGHQICHLSQICDRSAILQSPIAMAGCQLHCLGQGLNMTFMHQSPVTMAAHQLHILGQASNLHCLQQSPVVISGHQIHHLNQESCGNAMLQSPAFVTDHQLQSLSQEALMVAQPRLFPHYSDITGSSCYLQGQDGTSALGLHQLGQGMIPIGAVNPEGPHGISSLNLNNPGHVVLHHHG</sequence>
<dbReference type="RefSeq" id="XP_029118366.1">
    <property type="nucleotide sequence ID" value="XM_029262533.1"/>
</dbReference>
<protein>
    <submittedName>
        <fullName evidence="3 4">Uncharacterized protein LOC105038284 isoform X1</fullName>
    </submittedName>
</protein>
<proteinExistence type="predicted"/>
<evidence type="ECO:0000313" key="3">
    <source>
        <dbReference type="RefSeq" id="XP_029118366.1"/>
    </source>
</evidence>
<reference evidence="3 4" key="1">
    <citation type="submission" date="2025-04" db="UniProtKB">
        <authorList>
            <consortium name="RefSeq"/>
        </authorList>
    </citation>
    <scope>IDENTIFICATION</scope>
</reference>
<evidence type="ECO:0000313" key="2">
    <source>
        <dbReference type="Proteomes" id="UP000504607"/>
    </source>
</evidence>
<dbReference type="PANTHER" id="PTHR36072:SF2">
    <property type="entry name" value="OS01G0531000 PROTEIN"/>
    <property type="match status" value="1"/>
</dbReference>
<organism evidence="2 4">
    <name type="scientific">Elaeis guineensis var. tenera</name>
    <name type="common">Oil palm</name>
    <dbReference type="NCBI Taxonomy" id="51953"/>
    <lineage>
        <taxon>Eukaryota</taxon>
        <taxon>Viridiplantae</taxon>
        <taxon>Streptophyta</taxon>
        <taxon>Embryophyta</taxon>
        <taxon>Tracheophyta</taxon>
        <taxon>Spermatophyta</taxon>
        <taxon>Magnoliopsida</taxon>
        <taxon>Liliopsida</taxon>
        <taxon>Arecaceae</taxon>
        <taxon>Arecoideae</taxon>
        <taxon>Cocoseae</taxon>
        <taxon>Elaeidinae</taxon>
        <taxon>Elaeis</taxon>
    </lineage>
</organism>
<feature type="compositionally biased region" description="Basic residues" evidence="1">
    <location>
        <begin position="445"/>
        <end position="455"/>
    </location>
</feature>
<accession>A0A8N4ESY4</accession>
<feature type="region of interest" description="Disordered" evidence="1">
    <location>
        <begin position="126"/>
        <end position="153"/>
    </location>
</feature>
<feature type="region of interest" description="Disordered" evidence="1">
    <location>
        <begin position="442"/>
        <end position="485"/>
    </location>
</feature>
<dbReference type="PANTHER" id="PTHR36072">
    <property type="entry name" value="OS01G0541600 PROTEIN"/>
    <property type="match status" value="1"/>
</dbReference>